<sequence>MVFKVEKNKNYTVMSNYHLRDKSLSLKAKGLLSFMLSLPDDWDYSLAGLCSICKEGKDAIRSTLKELKDNNYLVIEKSKNDKGLFEYTYIIYEEPHIEKELVYPDTENPYMDNPDMDNPTQINTNKQNTKEQNDKDDKEKSSFFDLNNLNPLTKDLIEKNYVSDMDIDLFQYDEMFNKLLSEYSYQELIKISHYITNKVIKNKFKDEEGNLIENKYNYFKASMYSNIEKLESLEQIEWDDETGWYKENDELELEY</sequence>
<reference evidence="2" key="2">
    <citation type="submission" date="2021-09" db="EMBL/GenBank/DDBJ databases">
        <authorList>
            <person name="Gilroy R."/>
        </authorList>
    </citation>
    <scope>NUCLEOTIDE SEQUENCE</scope>
    <source>
        <strain evidence="2">CHK193-16274</strain>
    </source>
</reference>
<name>A0A921GAX7_9FIRM</name>
<dbReference type="EMBL" id="DYWV01000110">
    <property type="protein sequence ID" value="HJF39900.1"/>
    <property type="molecule type" value="Genomic_DNA"/>
</dbReference>
<gene>
    <name evidence="2" type="ORF">K8V91_03170</name>
</gene>
<protein>
    <submittedName>
        <fullName evidence="2">Helix-turn-helix domain-containing protein</fullName>
    </submittedName>
</protein>
<feature type="compositionally biased region" description="Polar residues" evidence="1">
    <location>
        <begin position="118"/>
        <end position="127"/>
    </location>
</feature>
<evidence type="ECO:0000313" key="2">
    <source>
        <dbReference type="EMBL" id="HJF39900.1"/>
    </source>
</evidence>
<accession>A0A921GAX7</accession>
<feature type="compositionally biased region" description="Basic and acidic residues" evidence="1">
    <location>
        <begin position="128"/>
        <end position="142"/>
    </location>
</feature>
<feature type="region of interest" description="Disordered" evidence="1">
    <location>
        <begin position="105"/>
        <end position="142"/>
    </location>
</feature>
<reference evidence="2" key="1">
    <citation type="journal article" date="2021" name="PeerJ">
        <title>Extensive microbial diversity within the chicken gut microbiome revealed by metagenomics and culture.</title>
        <authorList>
            <person name="Gilroy R."/>
            <person name="Ravi A."/>
            <person name="Getino M."/>
            <person name="Pursley I."/>
            <person name="Horton D.L."/>
            <person name="Alikhan N.F."/>
            <person name="Baker D."/>
            <person name="Gharbi K."/>
            <person name="Hall N."/>
            <person name="Watson M."/>
            <person name="Adriaenssens E.M."/>
            <person name="Foster-Nyarko E."/>
            <person name="Jarju S."/>
            <person name="Secka A."/>
            <person name="Antonio M."/>
            <person name="Oren A."/>
            <person name="Chaudhuri R.R."/>
            <person name="La Ragione R."/>
            <person name="Hildebrand F."/>
            <person name="Pallen M.J."/>
        </authorList>
    </citation>
    <scope>NUCLEOTIDE SEQUENCE</scope>
    <source>
        <strain evidence="2">CHK193-16274</strain>
    </source>
</reference>
<proteinExistence type="predicted"/>
<evidence type="ECO:0000256" key="1">
    <source>
        <dbReference type="SAM" id="MobiDB-lite"/>
    </source>
</evidence>
<comment type="caution">
    <text evidence="2">The sequence shown here is derived from an EMBL/GenBank/DDBJ whole genome shotgun (WGS) entry which is preliminary data.</text>
</comment>
<evidence type="ECO:0000313" key="3">
    <source>
        <dbReference type="Proteomes" id="UP000749320"/>
    </source>
</evidence>
<dbReference type="AlphaFoldDB" id="A0A921GAX7"/>
<organism evidence="2 3">
    <name type="scientific">Thomasclavelia spiroformis</name>
    <dbReference type="NCBI Taxonomy" id="29348"/>
    <lineage>
        <taxon>Bacteria</taxon>
        <taxon>Bacillati</taxon>
        <taxon>Bacillota</taxon>
        <taxon>Erysipelotrichia</taxon>
        <taxon>Erysipelotrichales</taxon>
        <taxon>Coprobacillaceae</taxon>
        <taxon>Thomasclavelia</taxon>
    </lineage>
</organism>
<dbReference type="Pfam" id="PF13730">
    <property type="entry name" value="HTH_36"/>
    <property type="match status" value="1"/>
</dbReference>
<dbReference type="Proteomes" id="UP000749320">
    <property type="component" value="Unassembled WGS sequence"/>
</dbReference>